<gene>
    <name evidence="4" type="ORF">GCM10023322_78620</name>
</gene>
<keyword evidence="2" id="KW-0472">Membrane</keyword>
<evidence type="ECO:0000259" key="3">
    <source>
        <dbReference type="PROSITE" id="PS50022"/>
    </source>
</evidence>
<protein>
    <recommendedName>
        <fullName evidence="3">F5/8 type C domain-containing protein</fullName>
    </recommendedName>
</protein>
<evidence type="ECO:0000313" key="4">
    <source>
        <dbReference type="EMBL" id="GAA5200548.1"/>
    </source>
</evidence>
<dbReference type="PROSITE" id="PS50022">
    <property type="entry name" value="FA58C_3"/>
    <property type="match status" value="1"/>
</dbReference>
<accession>A0ABP9STP2</accession>
<evidence type="ECO:0000256" key="2">
    <source>
        <dbReference type="SAM" id="Phobius"/>
    </source>
</evidence>
<dbReference type="SUPFAM" id="SSF49899">
    <property type="entry name" value="Concanavalin A-like lectins/glucanases"/>
    <property type="match status" value="1"/>
</dbReference>
<keyword evidence="2" id="KW-0812">Transmembrane</keyword>
<feature type="transmembrane region" description="Helical" evidence="2">
    <location>
        <begin position="25"/>
        <end position="45"/>
    </location>
</feature>
<evidence type="ECO:0000313" key="5">
    <source>
        <dbReference type="Proteomes" id="UP001501570"/>
    </source>
</evidence>
<dbReference type="RefSeq" id="WP_345638545.1">
    <property type="nucleotide sequence ID" value="NZ_BAABJQ010000044.1"/>
</dbReference>
<organism evidence="4 5">
    <name type="scientific">Rugosimonospora acidiphila</name>
    <dbReference type="NCBI Taxonomy" id="556531"/>
    <lineage>
        <taxon>Bacteria</taxon>
        <taxon>Bacillati</taxon>
        <taxon>Actinomycetota</taxon>
        <taxon>Actinomycetes</taxon>
        <taxon>Micromonosporales</taxon>
        <taxon>Micromonosporaceae</taxon>
        <taxon>Rugosimonospora</taxon>
    </lineage>
</organism>
<dbReference type="InterPro" id="IPR000421">
    <property type="entry name" value="FA58C"/>
</dbReference>
<comment type="caution">
    <text evidence="4">The sequence shown here is derived from an EMBL/GenBank/DDBJ whole genome shotgun (WGS) entry which is preliminary data.</text>
</comment>
<proteinExistence type="predicted"/>
<sequence>MPAEERELAASLARTNGRRRAPRRLAAKALIACFAMVASMVATAGTAHATYHPGEPAGMDPGTPPFVGSADPVPAPPGTFDPSKSELQTIYDADVAAGGTSYWFDRILARPYLNDSDPLMTRGRALYMYSTSERQLGFQAGGTGANGGGGYAYRQPPTTGAAQNLYTVAVSGATVTEDTSKQLQYPSYFSGVYNAGALNIAEKKFITDNDVAVTDLTLTNTGTTSTTTTLTASSPIATTPSADNSELTGTVAIRYALTTIFPRFSGDGFTASGNALTRTVTLAPNASISLKLQLGAIATEIPQSLTDYQRYRGYDPNTAWLTQMKEYNQFWVDTVPYVDLPDANVEKISYYRTWENRYNTFDGNIPGNDYQFPVDLEGALGYNNQISLTVPMRMNDLEYWRDPEYSYGSWLSQGEESACQAYHDNPGNTGNWNNTYEQWTSAQAWQSYLIHGGPTSVVNNLAEYSDCDLEGTLGKIDTNKNDLIEYSSGTLPGNDADSVAFKYYGTRPQDRTESSYWYAGAQAASQEYALVGNTAKSSQMSDIASGIKSALLNNLWASGPVTNTPTGTGTVATGPRVTGKIGNAVPLSGSSEYVSMPTGIVSGLSDFTISTWVNPGANTTWSRVFDIGTGTGTYMFLTVNAGSGPRFAITTGGSGAEQQLNATSQLPLNQWSLLTVTLSGTTGTLYVNGNPVSTNANMTLHPSNLGNTNQNWIGRSAFGDPYLNAKVDDFQIYDHALPATDVQALAGGQPGAGNVASYKFDEASGATATDSSGNGKNATIISSTKPTVTCPGGVFLQKDLTTGNLVCWKDQQNFTPFINGIPPDTAEYTQALRYYASSADFPIFPVYTADQADQAADIACAACSQGTNNFSNINATLQAMLYSSALRKYPSQYITPDMYRQLIEWLAWNEDINGNNQFPDNNEYFFNWNPTTQTLGRSGIHDDVLGSFNWMFFQDIAGLQSRLDNQVELYPIDMGYDHFTANNLSYHGSNLTIVWQKPGGTVYYPNAPMGYSLYIDGKRAFTVDDLAHVTWNSATGAVTVNDGSATQVSAHAAVPLKTATQVSLSDNARMVDSFQKAGVDISSTTGGVTNLAQGKTATASFTTTTPASQRTSPANAVDGFTISGLPVTSGSYVGTNPIWGDVGSPNAQDWLQVDLGKPTQINNVKLYFYSNKQFGSGGNTYREPSSYSVQYFDGTNWVDIPNQAHSPGTPQANYNEVDFAPVTAQQVRVLMTRQTGFAVGLKEVQVENVLDWQGFSGRVGDEPTVNSAPAGAAVPVSFGIGGDQGTSVLAGSPQFQPMYCGTDTPSGPAVSELRSAGLHYDPATKQYVYTWQTDKGWKGTCGQLDLKLSDGTTHSATFSFS</sequence>
<dbReference type="Pfam" id="PF13385">
    <property type="entry name" value="Laminin_G_3"/>
    <property type="match status" value="1"/>
</dbReference>
<keyword evidence="2" id="KW-1133">Transmembrane helix</keyword>
<dbReference type="NCBIfam" id="NF038114">
    <property type="entry name" value="rightmost"/>
    <property type="match status" value="1"/>
</dbReference>
<evidence type="ECO:0000256" key="1">
    <source>
        <dbReference type="SAM" id="MobiDB-lite"/>
    </source>
</evidence>
<dbReference type="Gene3D" id="2.60.120.200">
    <property type="match status" value="1"/>
</dbReference>
<dbReference type="InterPro" id="IPR013320">
    <property type="entry name" value="ConA-like_dom_sf"/>
</dbReference>
<dbReference type="Pfam" id="PF22633">
    <property type="entry name" value="F5_F8_type_C_2"/>
    <property type="match status" value="1"/>
</dbReference>
<dbReference type="EMBL" id="BAABJQ010000044">
    <property type="protein sequence ID" value="GAA5200548.1"/>
    <property type="molecule type" value="Genomic_DNA"/>
</dbReference>
<dbReference type="SUPFAM" id="SSF49785">
    <property type="entry name" value="Galactose-binding domain-like"/>
    <property type="match status" value="1"/>
</dbReference>
<reference evidence="5" key="1">
    <citation type="journal article" date="2019" name="Int. J. Syst. Evol. Microbiol.">
        <title>The Global Catalogue of Microorganisms (GCM) 10K type strain sequencing project: providing services to taxonomists for standard genome sequencing and annotation.</title>
        <authorList>
            <consortium name="The Broad Institute Genomics Platform"/>
            <consortium name="The Broad Institute Genome Sequencing Center for Infectious Disease"/>
            <person name="Wu L."/>
            <person name="Ma J."/>
        </authorList>
    </citation>
    <scope>NUCLEOTIDE SEQUENCE [LARGE SCALE GENOMIC DNA]</scope>
    <source>
        <strain evidence="5">JCM 18304</strain>
    </source>
</reference>
<keyword evidence="5" id="KW-1185">Reference proteome</keyword>
<feature type="region of interest" description="Disordered" evidence="1">
    <location>
        <begin position="53"/>
        <end position="81"/>
    </location>
</feature>
<name>A0ABP9STP2_9ACTN</name>
<dbReference type="Gene3D" id="2.60.120.260">
    <property type="entry name" value="Galactose-binding domain-like"/>
    <property type="match status" value="1"/>
</dbReference>
<dbReference type="InterPro" id="IPR008979">
    <property type="entry name" value="Galactose-bd-like_sf"/>
</dbReference>
<dbReference type="Proteomes" id="UP001501570">
    <property type="component" value="Unassembled WGS sequence"/>
</dbReference>
<feature type="domain" description="F5/8 type C" evidence="3">
    <location>
        <begin position="1094"/>
        <end position="1249"/>
    </location>
</feature>